<dbReference type="NCBIfam" id="TIGR01614">
    <property type="entry name" value="PME_inhib"/>
    <property type="match status" value="1"/>
</dbReference>
<reference evidence="3" key="1">
    <citation type="submission" date="2021-01" db="EMBL/GenBank/DDBJ databases">
        <authorList>
            <person name="Bezrukov I."/>
        </authorList>
    </citation>
    <scope>NUCLEOTIDE SEQUENCE</scope>
</reference>
<accession>A0A8S1ZPD0</accession>
<dbReference type="CDD" id="cd15800">
    <property type="entry name" value="PMEI-like_2"/>
    <property type="match status" value="1"/>
</dbReference>
<feature type="chain" id="PRO_5035770975" description="Pectinesterase inhibitor domain-containing protein" evidence="1">
    <location>
        <begin position="29"/>
        <end position="169"/>
    </location>
</feature>
<sequence>MKMSTNLHLATAVVLLLLTASQSGVAMAQRVMGGGRDPCSVSDFKVLCRSVVKGQKNVNAATEVSIRELMKRTIKAKEAAKISRKSGGGLKTCYSNYDSALENLQKALKNIKQNDGFSLNINLSASLTEFDTCNDAMGGGKASNVFAKSTSTLHEMADNCLALSTLVKQ</sequence>
<keyword evidence="1" id="KW-0732">Signal</keyword>
<gene>
    <name evidence="3" type="ORF">AARE701A_LOCUS5100</name>
</gene>
<keyword evidence="4" id="KW-1185">Reference proteome</keyword>
<dbReference type="SUPFAM" id="SSF101148">
    <property type="entry name" value="Plant invertase/pectin methylesterase inhibitor"/>
    <property type="match status" value="1"/>
</dbReference>
<name>A0A8S1ZPD0_ARAAE</name>
<dbReference type="GO" id="GO:0004857">
    <property type="term" value="F:enzyme inhibitor activity"/>
    <property type="evidence" value="ECO:0007669"/>
    <property type="project" value="InterPro"/>
</dbReference>
<evidence type="ECO:0000313" key="4">
    <source>
        <dbReference type="Proteomes" id="UP000682877"/>
    </source>
</evidence>
<feature type="signal peptide" evidence="1">
    <location>
        <begin position="1"/>
        <end position="28"/>
    </location>
</feature>
<dbReference type="Pfam" id="PF04043">
    <property type="entry name" value="PMEI"/>
    <property type="match status" value="1"/>
</dbReference>
<evidence type="ECO:0000313" key="3">
    <source>
        <dbReference type="EMBL" id="CAE5963694.1"/>
    </source>
</evidence>
<feature type="domain" description="Pectinesterase inhibitor" evidence="2">
    <location>
        <begin position="30"/>
        <end position="163"/>
    </location>
</feature>
<dbReference type="InterPro" id="IPR035513">
    <property type="entry name" value="Invertase/methylesterase_inhib"/>
</dbReference>
<proteinExistence type="predicted"/>
<dbReference type="EMBL" id="LR999452">
    <property type="protein sequence ID" value="CAE5963694.1"/>
    <property type="molecule type" value="Genomic_DNA"/>
</dbReference>
<dbReference type="InterPro" id="IPR006501">
    <property type="entry name" value="Pectinesterase_inhib_dom"/>
</dbReference>
<dbReference type="SMART" id="SM00856">
    <property type="entry name" value="PMEI"/>
    <property type="match status" value="1"/>
</dbReference>
<protein>
    <recommendedName>
        <fullName evidence="2">Pectinesterase inhibitor domain-containing protein</fullName>
    </recommendedName>
</protein>
<evidence type="ECO:0000259" key="2">
    <source>
        <dbReference type="SMART" id="SM00856"/>
    </source>
</evidence>
<evidence type="ECO:0000256" key="1">
    <source>
        <dbReference type="SAM" id="SignalP"/>
    </source>
</evidence>
<dbReference type="AlphaFoldDB" id="A0A8S1ZPD0"/>
<dbReference type="Proteomes" id="UP000682877">
    <property type="component" value="Chromosome 2"/>
</dbReference>
<dbReference type="Gene3D" id="1.20.140.40">
    <property type="entry name" value="Invertase/pectin methylesterase inhibitor family protein"/>
    <property type="match status" value="1"/>
</dbReference>
<dbReference type="FunFam" id="1.20.140.40:FF:000038">
    <property type="entry name" value="Plant invertase/pectin methylesterase inhibitor superfamily protein"/>
    <property type="match status" value="1"/>
</dbReference>
<organism evidence="3 4">
    <name type="scientific">Arabidopsis arenosa</name>
    <name type="common">Sand rock-cress</name>
    <name type="synonym">Cardaminopsis arenosa</name>
    <dbReference type="NCBI Taxonomy" id="38785"/>
    <lineage>
        <taxon>Eukaryota</taxon>
        <taxon>Viridiplantae</taxon>
        <taxon>Streptophyta</taxon>
        <taxon>Embryophyta</taxon>
        <taxon>Tracheophyta</taxon>
        <taxon>Spermatophyta</taxon>
        <taxon>Magnoliopsida</taxon>
        <taxon>eudicotyledons</taxon>
        <taxon>Gunneridae</taxon>
        <taxon>Pentapetalae</taxon>
        <taxon>rosids</taxon>
        <taxon>malvids</taxon>
        <taxon>Brassicales</taxon>
        <taxon>Brassicaceae</taxon>
        <taxon>Camelineae</taxon>
        <taxon>Arabidopsis</taxon>
    </lineage>
</organism>